<comment type="caution">
    <text evidence="1">The sequence shown here is derived from an EMBL/GenBank/DDBJ whole genome shotgun (WGS) entry which is preliminary data.</text>
</comment>
<dbReference type="Gene3D" id="3.40.630.30">
    <property type="match status" value="1"/>
</dbReference>
<dbReference type="SUPFAM" id="SSF55729">
    <property type="entry name" value="Acyl-CoA N-acyltransferases (Nat)"/>
    <property type="match status" value="1"/>
</dbReference>
<name>A0A318D3W6_9GAMM</name>
<gene>
    <name evidence="1" type="ORF">DL796_09390</name>
</gene>
<dbReference type="InterPro" id="IPR016181">
    <property type="entry name" value="Acyl_CoA_acyltransferase"/>
</dbReference>
<protein>
    <submittedName>
        <fullName evidence="1">GNAT family N-acetyltransferase</fullName>
    </submittedName>
</protein>
<dbReference type="PANTHER" id="PTHR47017:SF1">
    <property type="entry name" value="ACYL-COA"/>
    <property type="match status" value="1"/>
</dbReference>
<dbReference type="Proteomes" id="UP000247689">
    <property type="component" value="Unassembled WGS sequence"/>
</dbReference>
<dbReference type="InterPro" id="IPR007434">
    <property type="entry name" value="FemAB-like"/>
</dbReference>
<organism evidence="1 2">
    <name type="scientific">Kangiella spongicola</name>
    <dbReference type="NCBI Taxonomy" id="796379"/>
    <lineage>
        <taxon>Bacteria</taxon>
        <taxon>Pseudomonadati</taxon>
        <taxon>Pseudomonadota</taxon>
        <taxon>Gammaproteobacteria</taxon>
        <taxon>Kangiellales</taxon>
        <taxon>Kangiellaceae</taxon>
        <taxon>Kangiella</taxon>
    </lineage>
</organism>
<evidence type="ECO:0000313" key="2">
    <source>
        <dbReference type="Proteomes" id="UP000247689"/>
    </source>
</evidence>
<keyword evidence="2" id="KW-1185">Reference proteome</keyword>
<dbReference type="GO" id="GO:0016740">
    <property type="term" value="F:transferase activity"/>
    <property type="evidence" value="ECO:0007669"/>
    <property type="project" value="UniProtKB-KW"/>
</dbReference>
<proteinExistence type="predicted"/>
<dbReference type="OrthoDB" id="9776898at2"/>
<reference evidence="1 2" key="1">
    <citation type="submission" date="2018-05" db="EMBL/GenBank/DDBJ databases">
        <title>Kangiella spongicola genome sequence.</title>
        <authorList>
            <person name="Maclea K.S."/>
            <person name="Goen A.E."/>
            <person name="Kelley C."/>
            <person name="Underriner A."/>
            <person name="Silverwood T."/>
            <person name="Trachtenberg A.M."/>
        </authorList>
    </citation>
    <scope>NUCLEOTIDE SEQUENCE [LARGE SCALE GENOMIC DNA]</scope>
    <source>
        <strain evidence="1 2">ATCC BAA-2076</strain>
    </source>
</reference>
<accession>A0A318D3W6</accession>
<dbReference type="EMBL" id="QICH01000003">
    <property type="protein sequence ID" value="PXF62545.1"/>
    <property type="molecule type" value="Genomic_DNA"/>
</dbReference>
<evidence type="ECO:0000313" key="1">
    <source>
        <dbReference type="EMBL" id="PXF62545.1"/>
    </source>
</evidence>
<keyword evidence="1" id="KW-0808">Transferase</keyword>
<dbReference type="Pfam" id="PF04339">
    <property type="entry name" value="FemAB_like"/>
    <property type="match status" value="1"/>
</dbReference>
<dbReference type="AlphaFoldDB" id="A0A318D3W6"/>
<sequence>MSPTLSDYIRLKPVVELSEIPVTAWNGLLKALPEDQQDHPFIQYEFLKTLESTRSVCVESGWQPCHLAFYQGDDLVAVLPNYIKGHSYGEYVFDWAWADAYQRHGLDYYPKALTAVPMTPVTGPRLLSRLAPENTPALIDAACRWVEQSGMSSWHLNFLTHAVCDSIATESLQSDSFLRRQDIQFHWHNHDYSDFADFLASLKAKKRKNIVRERKPFLEEDSGWTFEWLDGESATAEDWQLFDKMYRNTFDKKGGWAQLSNDFFRACAESMPKQTLLLFAKHQGKPIAGAFFMRSESRLYGRYWGCFEEVEFLHFETCYYQGIEYAIKEGLQVFEPGAQGEHKLARGFMPVFTHSLHYVCRPEFREAITDAVNRENDWLDLRCIDYLAHSPYKQRHD</sequence>
<dbReference type="PANTHER" id="PTHR47017">
    <property type="entry name" value="ACYL-COA"/>
    <property type="match status" value="1"/>
</dbReference>